<dbReference type="Proteomes" id="UP000294929">
    <property type="component" value="Unassembled WGS sequence"/>
</dbReference>
<protein>
    <submittedName>
        <fullName evidence="2">MarR family transcriptional regulator</fullName>
    </submittedName>
</protein>
<dbReference type="GO" id="GO:0003700">
    <property type="term" value="F:DNA-binding transcription factor activity"/>
    <property type="evidence" value="ECO:0007669"/>
    <property type="project" value="InterPro"/>
</dbReference>
<dbReference type="RefSeq" id="WP_133426751.1">
    <property type="nucleotide sequence ID" value="NZ_SDLO01000008.1"/>
</dbReference>
<evidence type="ECO:0000313" key="3">
    <source>
        <dbReference type="Proteomes" id="UP000294929"/>
    </source>
</evidence>
<reference evidence="2 3" key="1">
    <citation type="submission" date="2019-01" db="EMBL/GenBank/DDBJ databases">
        <title>High-quality-draft genome sequences of five non-tuberculosis mycobacteriaceae isolated from a nosocomial environment.</title>
        <authorList>
            <person name="Tiago I."/>
            <person name="Alarico S."/>
            <person name="Pereira S.G."/>
            <person name="Coelho C."/>
            <person name="Maranha A."/>
            <person name="Empadinhas N."/>
        </authorList>
    </citation>
    <scope>NUCLEOTIDE SEQUENCE [LARGE SCALE GENOMIC DNA]</scope>
    <source>
        <strain evidence="2 3">24AIII</strain>
    </source>
</reference>
<dbReference type="Pfam" id="PF12802">
    <property type="entry name" value="MarR_2"/>
    <property type="match status" value="1"/>
</dbReference>
<gene>
    <name evidence="2" type="ORF">EUA03_12345</name>
</gene>
<sequence>MSEPPPFSPTVALLTVSRVWDAAFADALKPLGLTTRKYGLLGHIRGSAGISFSELARRSRITVQSAHTAVAAFVEAGLVEDATAHAGAASTLRVTAAGESLLNRAADVVAELDAEFAAQHPELTEALRAYMRRVTSVSQ</sequence>
<evidence type="ECO:0000313" key="2">
    <source>
        <dbReference type="EMBL" id="TDK89570.1"/>
    </source>
</evidence>
<comment type="caution">
    <text evidence="2">The sequence shown here is derived from an EMBL/GenBank/DDBJ whole genome shotgun (WGS) entry which is preliminary data.</text>
</comment>
<evidence type="ECO:0000259" key="1">
    <source>
        <dbReference type="Pfam" id="PF12802"/>
    </source>
</evidence>
<dbReference type="EMBL" id="SDLO01000008">
    <property type="protein sequence ID" value="TDK89570.1"/>
    <property type="molecule type" value="Genomic_DNA"/>
</dbReference>
<proteinExistence type="predicted"/>
<feature type="domain" description="HTH marR-type" evidence="1">
    <location>
        <begin position="31"/>
        <end position="80"/>
    </location>
</feature>
<organism evidence="2 3">
    <name type="scientific">Mycolicibacterium mucogenicum</name>
    <name type="common">Mycobacterium mucogenicum</name>
    <dbReference type="NCBI Taxonomy" id="56689"/>
    <lineage>
        <taxon>Bacteria</taxon>
        <taxon>Bacillati</taxon>
        <taxon>Actinomycetota</taxon>
        <taxon>Actinomycetes</taxon>
        <taxon>Mycobacteriales</taxon>
        <taxon>Mycobacteriaceae</taxon>
        <taxon>Mycolicibacterium</taxon>
    </lineage>
</organism>
<dbReference type="InterPro" id="IPR000835">
    <property type="entry name" value="HTH_MarR-typ"/>
</dbReference>
<name>A0A4R5WII0_MYCMU</name>
<dbReference type="Gene3D" id="1.10.10.10">
    <property type="entry name" value="Winged helix-like DNA-binding domain superfamily/Winged helix DNA-binding domain"/>
    <property type="match status" value="1"/>
</dbReference>
<dbReference type="InterPro" id="IPR036390">
    <property type="entry name" value="WH_DNA-bd_sf"/>
</dbReference>
<dbReference type="InterPro" id="IPR036388">
    <property type="entry name" value="WH-like_DNA-bd_sf"/>
</dbReference>
<accession>A0A4R5WII0</accession>
<dbReference type="AlphaFoldDB" id="A0A4R5WII0"/>
<dbReference type="SUPFAM" id="SSF46785">
    <property type="entry name" value="Winged helix' DNA-binding domain"/>
    <property type="match status" value="1"/>
</dbReference>